<keyword evidence="4 14" id="KW-0378">Hydrolase</keyword>
<evidence type="ECO:0000256" key="10">
    <source>
        <dbReference type="ARBA" id="ARBA00023235"/>
    </source>
</evidence>
<evidence type="ECO:0000256" key="3">
    <source>
        <dbReference type="ARBA" id="ARBA00022763"/>
    </source>
</evidence>
<dbReference type="GO" id="GO:0005829">
    <property type="term" value="C:cytosol"/>
    <property type="evidence" value="ECO:0007669"/>
    <property type="project" value="TreeGrafter"/>
</dbReference>
<evidence type="ECO:0000259" key="16">
    <source>
        <dbReference type="PROSITE" id="PS51217"/>
    </source>
</evidence>
<dbReference type="Gene3D" id="3.40.50.300">
    <property type="entry name" value="P-loop containing nucleotide triphosphate hydrolases"/>
    <property type="match status" value="4"/>
</dbReference>
<dbReference type="RefSeq" id="WP_044903474.1">
    <property type="nucleotide sequence ID" value="NZ_JQIF01000005.1"/>
</dbReference>
<keyword evidence="3" id="KW-0227">DNA damage</keyword>
<dbReference type="InterPro" id="IPR000212">
    <property type="entry name" value="DNA_helicase_UvrD/REP"/>
</dbReference>
<dbReference type="Pfam" id="PF00580">
    <property type="entry name" value="UvrD-helicase"/>
    <property type="match status" value="1"/>
</dbReference>
<dbReference type="Gene3D" id="1.10.486.10">
    <property type="entry name" value="PCRA, domain 4"/>
    <property type="match status" value="1"/>
</dbReference>
<comment type="catalytic activity">
    <reaction evidence="11">
        <text>Couples ATP hydrolysis with the unwinding of duplex DNA by translocating in the 3'-5' direction.</text>
        <dbReference type="EC" id="5.6.2.4"/>
    </reaction>
</comment>
<keyword evidence="2 14" id="KW-0547">Nucleotide-binding</keyword>
<feature type="domain" description="UvrD-like helicase ATP-binding" evidence="15">
    <location>
        <begin position="2"/>
        <end position="459"/>
    </location>
</feature>
<keyword evidence="10" id="KW-0413">Isomerase</keyword>
<dbReference type="GO" id="GO:0016887">
    <property type="term" value="F:ATP hydrolysis activity"/>
    <property type="evidence" value="ECO:0007669"/>
    <property type="project" value="RHEA"/>
</dbReference>
<evidence type="ECO:0000313" key="17">
    <source>
        <dbReference type="EMBL" id="KGJ54913.1"/>
    </source>
</evidence>
<evidence type="ECO:0000256" key="12">
    <source>
        <dbReference type="ARBA" id="ARBA00034808"/>
    </source>
</evidence>
<dbReference type="GO" id="GO:0033202">
    <property type="term" value="C:DNA helicase complex"/>
    <property type="evidence" value="ECO:0007669"/>
    <property type="project" value="TreeGrafter"/>
</dbReference>
<evidence type="ECO:0000256" key="8">
    <source>
        <dbReference type="ARBA" id="ARBA00023125"/>
    </source>
</evidence>
<dbReference type="EMBL" id="JQIF01000005">
    <property type="protein sequence ID" value="KGJ54913.1"/>
    <property type="molecule type" value="Genomic_DNA"/>
</dbReference>
<dbReference type="GO" id="GO:0043138">
    <property type="term" value="F:3'-5' DNA helicase activity"/>
    <property type="evidence" value="ECO:0007669"/>
    <property type="project" value="UniProtKB-EC"/>
</dbReference>
<evidence type="ECO:0000256" key="14">
    <source>
        <dbReference type="PROSITE-ProRule" id="PRU00560"/>
    </source>
</evidence>
<dbReference type="Proteomes" id="UP000030008">
    <property type="component" value="Unassembled WGS sequence"/>
</dbReference>
<dbReference type="InterPro" id="IPR014016">
    <property type="entry name" value="UvrD-like_ATP-bd"/>
</dbReference>
<keyword evidence="9" id="KW-0234">DNA repair</keyword>
<dbReference type="InterPro" id="IPR011335">
    <property type="entry name" value="Restrct_endonuc-II-like"/>
</dbReference>
<feature type="binding site" evidence="14">
    <location>
        <begin position="23"/>
        <end position="30"/>
    </location>
    <ligand>
        <name>ATP</name>
        <dbReference type="ChEBI" id="CHEBI:30616"/>
    </ligand>
</feature>
<proteinExistence type="predicted"/>
<dbReference type="GO" id="GO:0000725">
    <property type="term" value="P:recombinational repair"/>
    <property type="evidence" value="ECO:0007669"/>
    <property type="project" value="TreeGrafter"/>
</dbReference>
<accession>A0A099IDA2</accession>
<dbReference type="Gene3D" id="3.90.320.10">
    <property type="match status" value="1"/>
</dbReference>
<evidence type="ECO:0000256" key="9">
    <source>
        <dbReference type="ARBA" id="ARBA00023204"/>
    </source>
</evidence>
<dbReference type="SUPFAM" id="SSF52540">
    <property type="entry name" value="P-loop containing nucleoside triphosphate hydrolases"/>
    <property type="match status" value="1"/>
</dbReference>
<dbReference type="PANTHER" id="PTHR11070:SF48">
    <property type="entry name" value="ATP-DEPENDENT HELICASE_NUCLEASE SUBUNIT A"/>
    <property type="match status" value="1"/>
</dbReference>
<evidence type="ECO:0000256" key="13">
    <source>
        <dbReference type="ARBA" id="ARBA00048988"/>
    </source>
</evidence>
<evidence type="ECO:0000256" key="5">
    <source>
        <dbReference type="ARBA" id="ARBA00022806"/>
    </source>
</evidence>
<comment type="caution">
    <text evidence="17">The sequence shown here is derived from an EMBL/GenBank/DDBJ whole genome shotgun (WGS) entry which is preliminary data.</text>
</comment>
<evidence type="ECO:0000256" key="1">
    <source>
        <dbReference type="ARBA" id="ARBA00022722"/>
    </source>
</evidence>
<organism evidence="17 18">
    <name type="scientific">Clostridium innocuum</name>
    <dbReference type="NCBI Taxonomy" id="1522"/>
    <lineage>
        <taxon>Bacteria</taxon>
        <taxon>Bacillati</taxon>
        <taxon>Bacillota</taxon>
        <taxon>Clostridia</taxon>
        <taxon>Eubacteriales</taxon>
        <taxon>Clostridiaceae</taxon>
        <taxon>Clostridium</taxon>
    </lineage>
</organism>
<dbReference type="InterPro" id="IPR014017">
    <property type="entry name" value="DNA_helicase_UvrD-like_C"/>
</dbReference>
<comment type="catalytic activity">
    <reaction evidence="13">
        <text>ATP + H2O = ADP + phosphate + H(+)</text>
        <dbReference type="Rhea" id="RHEA:13065"/>
        <dbReference type="ChEBI" id="CHEBI:15377"/>
        <dbReference type="ChEBI" id="CHEBI:15378"/>
        <dbReference type="ChEBI" id="CHEBI:30616"/>
        <dbReference type="ChEBI" id="CHEBI:43474"/>
        <dbReference type="ChEBI" id="CHEBI:456216"/>
        <dbReference type="EC" id="5.6.2.4"/>
    </reaction>
</comment>
<keyword evidence="8" id="KW-0238">DNA-binding</keyword>
<evidence type="ECO:0000256" key="6">
    <source>
        <dbReference type="ARBA" id="ARBA00022839"/>
    </source>
</evidence>
<sequence>MPEWNPMQLKAIQTKERNILVSASAGSGKTTVLIARLMDLVMKDHVSIDSILAMTFTEAAANEMKKRLATELQKALTAARTEEEKSYITRQLTGIQTAHISTIHSFCLSIIQEYYYILGLDPQRIKSIMDNGTMVLFQQQSLEEAFAKQYQLQDASFLQLCQMFSARAENDEALRTMIMNLAGLASSKSDPEAWLDSLAENYHEKHLLEDLPKEIYENFFEYLVVQTARYEETLIRIDELYRLKYDDQVKKHAIVEQKLLALQDLHQALLNQDYQAYRAAFLAIVHAVVPPSPDKEDKEYARLRKSLLALEDAQLEILFSEDEFMRDIRYLYPYIKKLVDMCRDYRSAYARIKEEHKVIDFDDMEHFALEILQAKGGRVADIYREKFVEIMVDEFQDSNDVQNQLVMLICRKNNVFRVGDIKQSIYGFRHAKPSLMKGLIDHRGEFDEVIYLSNNYRSKKMIVDFNNDLFKLLMNIDGFSCSYAKEDDVETGVPAQNEDNVPICFHAVYHNEIKEAEGIIVSKNELKASYIANQILEIKEREQRKWKDFVVLVRGNARKDDMKKIFDELNIPYFIDIKYGFYQSNAVQVILSAMKCILHPHDDISFTATMLSPLFRKSTMDFAQAKLQKEKGQSYYSWFCEHPFPGFEILQELIFQNGRLRISELINKLYEMQDYYRLHTSIQEKTNLDLLFEKAVQFEDQYASGLSSFLSQIEQIKDAQTAEAIPIGAEADVVRVMSIHQSKGLQFPVVFLWSTDKQTPIEFKDFCISDSELGLAMKAMDLPQRYVRTTIPRIAMEHKKDKEELEEEMRILYVATTRAQTQMHIVDCILELDAYKHPLSMSQVYNRNGYTSWILQTFLCNPSPLFTVKEVHRLWHSEVQQAEAGVYHPFRVYEKPSKSIELVTASAQEARELPAFTFDDDMQGSDYGTMMHKMIEALQAPIWSRAVILQVANQQLVELKEWDIQTLLQLGKDPDYLSVYRGDVHHEMPFMVKDGSQILHGYMDFVSIQNDRMIILDFKTDSLKEDAEFIQRYKGQLAMYKKAMHILYPKHSITTCIYSLHLHRMIAIS</sequence>
<keyword evidence="5 14" id="KW-0347">Helicase</keyword>
<name>A0A099IDA2_CLOIN</name>
<evidence type="ECO:0000256" key="11">
    <source>
        <dbReference type="ARBA" id="ARBA00034617"/>
    </source>
</evidence>
<dbReference type="PROSITE" id="PS51198">
    <property type="entry name" value="UVRD_HELICASE_ATP_BIND"/>
    <property type="match status" value="1"/>
</dbReference>
<dbReference type="GO" id="GO:0005524">
    <property type="term" value="F:ATP binding"/>
    <property type="evidence" value="ECO:0007669"/>
    <property type="project" value="UniProtKB-UniRule"/>
</dbReference>
<evidence type="ECO:0000313" key="18">
    <source>
        <dbReference type="Proteomes" id="UP000030008"/>
    </source>
</evidence>
<dbReference type="PANTHER" id="PTHR11070">
    <property type="entry name" value="UVRD / RECB / PCRA DNA HELICASE FAMILY MEMBER"/>
    <property type="match status" value="1"/>
</dbReference>
<dbReference type="EC" id="5.6.2.4" evidence="12"/>
<evidence type="ECO:0000256" key="4">
    <source>
        <dbReference type="ARBA" id="ARBA00022801"/>
    </source>
</evidence>
<evidence type="ECO:0000256" key="2">
    <source>
        <dbReference type="ARBA" id="ARBA00022741"/>
    </source>
</evidence>
<evidence type="ECO:0000256" key="7">
    <source>
        <dbReference type="ARBA" id="ARBA00022840"/>
    </source>
</evidence>
<feature type="domain" description="UvrD-like helicase C-terminal" evidence="16">
    <location>
        <begin position="484"/>
        <end position="744"/>
    </location>
</feature>
<dbReference type="Pfam" id="PF13361">
    <property type="entry name" value="UvrD_C"/>
    <property type="match status" value="1"/>
</dbReference>
<dbReference type="InterPro" id="IPR027417">
    <property type="entry name" value="P-loop_NTPase"/>
</dbReference>
<keyword evidence="6" id="KW-0269">Exonuclease</keyword>
<keyword evidence="7 14" id="KW-0067">ATP-binding</keyword>
<reference evidence="17 18" key="1">
    <citation type="submission" date="2014-08" db="EMBL/GenBank/DDBJ databases">
        <title>Clostridium innocuum, an unnegligible vancomycin-resistant pathogen causing extra-intestinal infections.</title>
        <authorList>
            <person name="Feng Y."/>
            <person name="Chiu C.-H."/>
        </authorList>
    </citation>
    <scope>NUCLEOTIDE SEQUENCE [LARGE SCALE GENOMIC DNA]</scope>
    <source>
        <strain evidence="17 18">AN88</strain>
    </source>
</reference>
<dbReference type="SUPFAM" id="SSF52980">
    <property type="entry name" value="Restriction endonuclease-like"/>
    <property type="match status" value="1"/>
</dbReference>
<protein>
    <recommendedName>
        <fullName evidence="12">DNA 3'-5' helicase</fullName>
        <ecNumber evidence="12">5.6.2.4</ecNumber>
    </recommendedName>
</protein>
<dbReference type="InterPro" id="IPR011604">
    <property type="entry name" value="PDDEXK-like_dom_sf"/>
</dbReference>
<dbReference type="AlphaFoldDB" id="A0A099IDA2"/>
<keyword evidence="1" id="KW-0540">Nuclease</keyword>
<evidence type="ECO:0000259" key="15">
    <source>
        <dbReference type="PROSITE" id="PS51198"/>
    </source>
</evidence>
<dbReference type="GO" id="GO:0004527">
    <property type="term" value="F:exonuclease activity"/>
    <property type="evidence" value="ECO:0007669"/>
    <property type="project" value="UniProtKB-KW"/>
</dbReference>
<dbReference type="PROSITE" id="PS51217">
    <property type="entry name" value="UVRD_HELICASE_CTER"/>
    <property type="match status" value="1"/>
</dbReference>
<gene>
    <name evidence="17" type="ORF">CIAN88_01145</name>
</gene>
<dbReference type="GO" id="GO:0003677">
    <property type="term" value="F:DNA binding"/>
    <property type="evidence" value="ECO:0007669"/>
    <property type="project" value="UniProtKB-KW"/>
</dbReference>